<proteinExistence type="predicted"/>
<evidence type="ECO:0000256" key="1">
    <source>
        <dbReference type="SAM" id="MobiDB-lite"/>
    </source>
</evidence>
<dbReference type="AlphaFoldDB" id="A0A2P2Q6G0"/>
<dbReference type="EMBL" id="GGEC01082082">
    <property type="protein sequence ID" value="MBX62566.1"/>
    <property type="molecule type" value="Transcribed_RNA"/>
</dbReference>
<sequence>MVVETCRVPFINVSVKFDSYKFRLHRIQSKISTTGVRGDLGATGGQEKSHSIGFGVIAQ</sequence>
<protein>
    <submittedName>
        <fullName evidence="2">Uncharacterized protein</fullName>
    </submittedName>
</protein>
<organism evidence="2">
    <name type="scientific">Rhizophora mucronata</name>
    <name type="common">Asiatic mangrove</name>
    <dbReference type="NCBI Taxonomy" id="61149"/>
    <lineage>
        <taxon>Eukaryota</taxon>
        <taxon>Viridiplantae</taxon>
        <taxon>Streptophyta</taxon>
        <taxon>Embryophyta</taxon>
        <taxon>Tracheophyta</taxon>
        <taxon>Spermatophyta</taxon>
        <taxon>Magnoliopsida</taxon>
        <taxon>eudicotyledons</taxon>
        <taxon>Gunneridae</taxon>
        <taxon>Pentapetalae</taxon>
        <taxon>rosids</taxon>
        <taxon>fabids</taxon>
        <taxon>Malpighiales</taxon>
        <taxon>Rhizophoraceae</taxon>
        <taxon>Rhizophora</taxon>
    </lineage>
</organism>
<accession>A0A2P2Q6G0</accession>
<feature type="region of interest" description="Disordered" evidence="1">
    <location>
        <begin position="38"/>
        <end position="59"/>
    </location>
</feature>
<name>A0A2P2Q6G0_RHIMU</name>
<evidence type="ECO:0000313" key="2">
    <source>
        <dbReference type="EMBL" id="MBX62566.1"/>
    </source>
</evidence>
<reference evidence="2" key="1">
    <citation type="submission" date="2018-02" db="EMBL/GenBank/DDBJ databases">
        <title>Rhizophora mucronata_Transcriptome.</title>
        <authorList>
            <person name="Meera S.P."/>
            <person name="Sreeshan A."/>
            <person name="Augustine A."/>
        </authorList>
    </citation>
    <scope>NUCLEOTIDE SEQUENCE</scope>
    <source>
        <tissue evidence="2">Leaf</tissue>
    </source>
</reference>